<evidence type="ECO:0000256" key="7">
    <source>
        <dbReference type="SAM" id="MobiDB-lite"/>
    </source>
</evidence>
<dbReference type="Pfam" id="PF00881">
    <property type="entry name" value="Nitroreductase"/>
    <property type="match status" value="1"/>
</dbReference>
<evidence type="ECO:0000256" key="5">
    <source>
        <dbReference type="ARBA" id="ARBA00023002"/>
    </source>
</evidence>
<dbReference type="AlphaFoldDB" id="A0A6A6GZY0"/>
<feature type="compositionally biased region" description="Basic and acidic residues" evidence="7">
    <location>
        <begin position="190"/>
        <end position="199"/>
    </location>
</feature>
<dbReference type="SUPFAM" id="SSF55469">
    <property type="entry name" value="FMN-dependent nitroreductase-like"/>
    <property type="match status" value="1"/>
</dbReference>
<keyword evidence="5" id="KW-0560">Oxidoreductase</keyword>
<dbReference type="GO" id="GO:0005634">
    <property type="term" value="C:nucleus"/>
    <property type="evidence" value="ECO:0007669"/>
    <property type="project" value="UniProtKB-SubCell"/>
</dbReference>
<dbReference type="EMBL" id="ML991828">
    <property type="protein sequence ID" value="KAF2231335.1"/>
    <property type="molecule type" value="Genomic_DNA"/>
</dbReference>
<dbReference type="Gene3D" id="3.40.109.10">
    <property type="entry name" value="NADH Oxidase"/>
    <property type="match status" value="1"/>
</dbReference>
<dbReference type="GO" id="GO:0005737">
    <property type="term" value="C:cytoplasm"/>
    <property type="evidence" value="ECO:0007669"/>
    <property type="project" value="UniProtKB-SubCell"/>
</dbReference>
<evidence type="ECO:0000256" key="2">
    <source>
        <dbReference type="ARBA" id="ARBA00004496"/>
    </source>
</evidence>
<dbReference type="PANTHER" id="PTHR43035:SF4">
    <property type="entry name" value="NITROREDUCTASE FAMILY PROTEIN (AFU_ORTHOLOGUE AFUA_3G03530)"/>
    <property type="match status" value="1"/>
</dbReference>
<feature type="domain" description="Nitroreductase" evidence="8">
    <location>
        <begin position="12"/>
        <end position="184"/>
    </location>
</feature>
<accession>A0A6A6GZY0</accession>
<dbReference type="InterPro" id="IPR033877">
    <property type="entry name" value="Frm2/Hbn1"/>
</dbReference>
<dbReference type="FunFam" id="3.40.109.10:FF:000001">
    <property type="entry name" value="Nitroreductase family"/>
    <property type="match status" value="1"/>
</dbReference>
<proteinExistence type="inferred from homology"/>
<evidence type="ECO:0000256" key="3">
    <source>
        <dbReference type="ARBA" id="ARBA00007118"/>
    </source>
</evidence>
<comment type="subcellular location">
    <subcellularLocation>
        <location evidence="2">Cytoplasm</location>
    </subcellularLocation>
    <subcellularLocation>
        <location evidence="1">Nucleus</location>
    </subcellularLocation>
</comment>
<protein>
    <submittedName>
        <fullName evidence="9">Nitroreductase family protein</fullName>
    </submittedName>
</protein>
<comment type="similarity">
    <text evidence="3">Belongs to the nitroreductase family.</text>
</comment>
<organism evidence="9 10">
    <name type="scientific">Viridothelium virens</name>
    <name type="common">Speckled blister lichen</name>
    <name type="synonym">Trypethelium virens</name>
    <dbReference type="NCBI Taxonomy" id="1048519"/>
    <lineage>
        <taxon>Eukaryota</taxon>
        <taxon>Fungi</taxon>
        <taxon>Dikarya</taxon>
        <taxon>Ascomycota</taxon>
        <taxon>Pezizomycotina</taxon>
        <taxon>Dothideomycetes</taxon>
        <taxon>Dothideomycetes incertae sedis</taxon>
        <taxon>Trypetheliales</taxon>
        <taxon>Trypetheliaceae</taxon>
        <taxon>Viridothelium</taxon>
    </lineage>
</organism>
<evidence type="ECO:0000256" key="6">
    <source>
        <dbReference type="ARBA" id="ARBA00023242"/>
    </source>
</evidence>
<evidence type="ECO:0000256" key="1">
    <source>
        <dbReference type="ARBA" id="ARBA00004123"/>
    </source>
</evidence>
<reference evidence="9" key="1">
    <citation type="journal article" date="2020" name="Stud. Mycol.">
        <title>101 Dothideomycetes genomes: a test case for predicting lifestyles and emergence of pathogens.</title>
        <authorList>
            <person name="Haridas S."/>
            <person name="Albert R."/>
            <person name="Binder M."/>
            <person name="Bloem J."/>
            <person name="Labutti K."/>
            <person name="Salamov A."/>
            <person name="Andreopoulos B."/>
            <person name="Baker S."/>
            <person name="Barry K."/>
            <person name="Bills G."/>
            <person name="Bluhm B."/>
            <person name="Cannon C."/>
            <person name="Castanera R."/>
            <person name="Culley D."/>
            <person name="Daum C."/>
            <person name="Ezra D."/>
            <person name="Gonzalez J."/>
            <person name="Henrissat B."/>
            <person name="Kuo A."/>
            <person name="Liang C."/>
            <person name="Lipzen A."/>
            <person name="Lutzoni F."/>
            <person name="Magnuson J."/>
            <person name="Mondo S."/>
            <person name="Nolan M."/>
            <person name="Ohm R."/>
            <person name="Pangilinan J."/>
            <person name="Park H.-J."/>
            <person name="Ramirez L."/>
            <person name="Alfaro M."/>
            <person name="Sun H."/>
            <person name="Tritt A."/>
            <person name="Yoshinaga Y."/>
            <person name="Zwiers L.-H."/>
            <person name="Turgeon B."/>
            <person name="Goodwin S."/>
            <person name="Spatafora J."/>
            <person name="Crous P."/>
            <person name="Grigoriev I."/>
        </authorList>
    </citation>
    <scope>NUCLEOTIDE SEQUENCE</scope>
    <source>
        <strain evidence="9">Tuck. ex Michener</strain>
    </source>
</reference>
<sequence length="210" mass="23658">MQASTSAYMEAVKTRRSIYALNKSSPISDDRIEQIFHEVLLASPSAFNSQTTRAVLLLDAEHEKFWTMVAKLGESNSGWSEEVLKRQRGRWEMFKNAKGSILLFESGATIKKNQEGYPATAALFPEWSQHTHGIHAVTLWTALEAEGLGANLQHNQMIAGVDEETKKMWNLPEDWVQYAQLVFGGLESKEMPPKKDKLPLTETTRTFGKS</sequence>
<keyword evidence="10" id="KW-1185">Reference proteome</keyword>
<dbReference type="GO" id="GO:0034599">
    <property type="term" value="P:cellular response to oxidative stress"/>
    <property type="evidence" value="ECO:0007669"/>
    <property type="project" value="InterPro"/>
</dbReference>
<keyword evidence="6" id="KW-0539">Nucleus</keyword>
<evidence type="ECO:0000313" key="10">
    <source>
        <dbReference type="Proteomes" id="UP000800092"/>
    </source>
</evidence>
<dbReference type="InterPro" id="IPR000415">
    <property type="entry name" value="Nitroreductase-like"/>
</dbReference>
<feature type="compositionally biased region" description="Polar residues" evidence="7">
    <location>
        <begin position="201"/>
        <end position="210"/>
    </location>
</feature>
<dbReference type="PANTHER" id="PTHR43035">
    <property type="entry name" value="FATTY ACID REPRESSION MUTANT PROTEIN 2-RELATED"/>
    <property type="match status" value="1"/>
</dbReference>
<name>A0A6A6GZY0_VIRVR</name>
<gene>
    <name evidence="9" type="ORF">EV356DRAFT_535607</name>
</gene>
<feature type="region of interest" description="Disordered" evidence="7">
    <location>
        <begin position="190"/>
        <end position="210"/>
    </location>
</feature>
<dbReference type="InterPro" id="IPR029479">
    <property type="entry name" value="Nitroreductase"/>
</dbReference>
<dbReference type="OrthoDB" id="2138173at2759"/>
<keyword evidence="4" id="KW-0963">Cytoplasm</keyword>
<dbReference type="Proteomes" id="UP000800092">
    <property type="component" value="Unassembled WGS sequence"/>
</dbReference>
<evidence type="ECO:0000259" key="8">
    <source>
        <dbReference type="Pfam" id="PF00881"/>
    </source>
</evidence>
<evidence type="ECO:0000256" key="4">
    <source>
        <dbReference type="ARBA" id="ARBA00022490"/>
    </source>
</evidence>
<dbReference type="GO" id="GO:0016491">
    <property type="term" value="F:oxidoreductase activity"/>
    <property type="evidence" value="ECO:0007669"/>
    <property type="project" value="UniProtKB-KW"/>
</dbReference>
<evidence type="ECO:0000313" key="9">
    <source>
        <dbReference type="EMBL" id="KAF2231335.1"/>
    </source>
</evidence>